<organism evidence="1">
    <name type="scientific">Anguilla anguilla</name>
    <name type="common">European freshwater eel</name>
    <name type="synonym">Muraena anguilla</name>
    <dbReference type="NCBI Taxonomy" id="7936"/>
    <lineage>
        <taxon>Eukaryota</taxon>
        <taxon>Metazoa</taxon>
        <taxon>Chordata</taxon>
        <taxon>Craniata</taxon>
        <taxon>Vertebrata</taxon>
        <taxon>Euteleostomi</taxon>
        <taxon>Actinopterygii</taxon>
        <taxon>Neopterygii</taxon>
        <taxon>Teleostei</taxon>
        <taxon>Anguilliformes</taxon>
        <taxon>Anguillidae</taxon>
        <taxon>Anguilla</taxon>
    </lineage>
</organism>
<sequence>MFFFAVTTSLALTLVCINTQNASFLLHCVTLPFVQLYKVFYD</sequence>
<dbReference type="AlphaFoldDB" id="A0A0E9XI56"/>
<evidence type="ECO:0000313" key="1">
    <source>
        <dbReference type="EMBL" id="JAI01364.1"/>
    </source>
</evidence>
<reference evidence="1" key="2">
    <citation type="journal article" date="2015" name="Fish Shellfish Immunol.">
        <title>Early steps in the European eel (Anguilla anguilla)-Vibrio vulnificus interaction in the gills: Role of the RtxA13 toxin.</title>
        <authorList>
            <person name="Callol A."/>
            <person name="Pajuelo D."/>
            <person name="Ebbesson L."/>
            <person name="Teles M."/>
            <person name="MacKenzie S."/>
            <person name="Amaro C."/>
        </authorList>
    </citation>
    <scope>NUCLEOTIDE SEQUENCE</scope>
</reference>
<proteinExistence type="predicted"/>
<name>A0A0E9XI56_ANGAN</name>
<accession>A0A0E9XI56</accession>
<dbReference type="EMBL" id="GBXM01007214">
    <property type="protein sequence ID" value="JAI01364.1"/>
    <property type="molecule type" value="Transcribed_RNA"/>
</dbReference>
<protein>
    <submittedName>
        <fullName evidence="1">Uncharacterized protein</fullName>
    </submittedName>
</protein>
<reference evidence="1" key="1">
    <citation type="submission" date="2014-11" db="EMBL/GenBank/DDBJ databases">
        <authorList>
            <person name="Amaro Gonzalez C."/>
        </authorList>
    </citation>
    <scope>NUCLEOTIDE SEQUENCE</scope>
</reference>